<feature type="domain" description="Response regulatory" evidence="17">
    <location>
        <begin position="423"/>
        <end position="538"/>
    </location>
</feature>
<dbReference type="Gene3D" id="3.40.50.2300">
    <property type="match status" value="1"/>
</dbReference>
<evidence type="ECO:0000256" key="12">
    <source>
        <dbReference type="ARBA" id="ARBA00023136"/>
    </source>
</evidence>
<dbReference type="Gene3D" id="1.10.287.130">
    <property type="match status" value="1"/>
</dbReference>
<evidence type="ECO:0000313" key="19">
    <source>
        <dbReference type="Proteomes" id="UP000248925"/>
    </source>
</evidence>
<dbReference type="PANTHER" id="PTHR43065:SF49">
    <property type="entry name" value="HISTIDINE KINASE"/>
    <property type="match status" value="1"/>
</dbReference>
<dbReference type="Gene3D" id="1.20.120.620">
    <property type="entry name" value="Backbone structure of the membrane domain of e. Coli histidine kinase receptor kdpd"/>
    <property type="match status" value="1"/>
</dbReference>
<evidence type="ECO:0000256" key="9">
    <source>
        <dbReference type="ARBA" id="ARBA00022840"/>
    </source>
</evidence>
<evidence type="ECO:0000256" key="5">
    <source>
        <dbReference type="ARBA" id="ARBA00022679"/>
    </source>
</evidence>
<evidence type="ECO:0000256" key="8">
    <source>
        <dbReference type="ARBA" id="ARBA00022777"/>
    </source>
</evidence>
<keyword evidence="19" id="KW-1185">Reference proteome</keyword>
<dbReference type="SUPFAM" id="SSF47384">
    <property type="entry name" value="Homodimeric domain of signal transducing histidine kinase"/>
    <property type="match status" value="1"/>
</dbReference>
<keyword evidence="5" id="KW-0808">Transferase</keyword>
<keyword evidence="9" id="KW-0067">ATP-binding</keyword>
<dbReference type="Proteomes" id="UP000248925">
    <property type="component" value="Unassembled WGS sequence"/>
</dbReference>
<feature type="transmembrane region" description="Helical" evidence="15">
    <location>
        <begin position="93"/>
        <end position="117"/>
    </location>
</feature>
<dbReference type="PROSITE" id="PS50110">
    <property type="entry name" value="RESPONSE_REGULATORY"/>
    <property type="match status" value="1"/>
</dbReference>
<evidence type="ECO:0000256" key="2">
    <source>
        <dbReference type="ARBA" id="ARBA00004141"/>
    </source>
</evidence>
<dbReference type="GO" id="GO:0000155">
    <property type="term" value="F:phosphorelay sensor kinase activity"/>
    <property type="evidence" value="ECO:0007669"/>
    <property type="project" value="InterPro"/>
</dbReference>
<dbReference type="Pfam" id="PF13493">
    <property type="entry name" value="DUF4118"/>
    <property type="match status" value="1"/>
</dbReference>
<dbReference type="SUPFAM" id="SSF52172">
    <property type="entry name" value="CheY-like"/>
    <property type="match status" value="1"/>
</dbReference>
<evidence type="ECO:0000256" key="1">
    <source>
        <dbReference type="ARBA" id="ARBA00000085"/>
    </source>
</evidence>
<feature type="domain" description="Histidine kinase" evidence="16">
    <location>
        <begin position="174"/>
        <end position="399"/>
    </location>
</feature>
<dbReference type="EMBL" id="PCDP01000001">
    <property type="protein sequence ID" value="PZM16902.1"/>
    <property type="molecule type" value="Genomic_DNA"/>
</dbReference>
<accession>A0A2W4CX86</accession>
<dbReference type="InterPro" id="IPR036097">
    <property type="entry name" value="HisK_dim/P_sf"/>
</dbReference>
<dbReference type="SUPFAM" id="SSF55874">
    <property type="entry name" value="ATPase domain of HSP90 chaperone/DNA topoisomerase II/histidine kinase"/>
    <property type="match status" value="1"/>
</dbReference>
<keyword evidence="8 18" id="KW-0418">Kinase</keyword>
<reference evidence="18 19" key="1">
    <citation type="journal article" date="2018" name="Sci. Rep.">
        <title>Rhizobium tumorigenes sp. nov., a novel plant tumorigenic bacterium isolated from cane gall tumors on thornless blackberry.</title>
        <authorList>
            <person name="Kuzmanovi N."/>
            <person name="Smalla K."/>
            <person name="Gronow S."/>
            <person name="PuBawska J."/>
        </authorList>
    </citation>
    <scope>NUCLEOTIDE SEQUENCE [LARGE SCALE GENOMIC DNA]</scope>
    <source>
        <strain evidence="18 19">CCBAU 85046</strain>
    </source>
</reference>
<dbReference type="AlphaFoldDB" id="A0A2W4CX86"/>
<evidence type="ECO:0000256" key="11">
    <source>
        <dbReference type="ARBA" id="ARBA00023012"/>
    </source>
</evidence>
<evidence type="ECO:0000313" key="18">
    <source>
        <dbReference type="EMBL" id="PZM16902.1"/>
    </source>
</evidence>
<evidence type="ECO:0000259" key="16">
    <source>
        <dbReference type="PROSITE" id="PS50109"/>
    </source>
</evidence>
<evidence type="ECO:0000256" key="6">
    <source>
        <dbReference type="ARBA" id="ARBA00022692"/>
    </source>
</evidence>
<keyword evidence="12 15" id="KW-0472">Membrane</keyword>
<protein>
    <recommendedName>
        <fullName evidence="3">histidine kinase</fullName>
        <ecNumber evidence="3">2.7.13.3</ecNumber>
    </recommendedName>
</protein>
<comment type="subcellular location">
    <subcellularLocation>
        <location evidence="2">Membrane</location>
        <topology evidence="2">Multi-pass membrane protein</topology>
    </subcellularLocation>
</comment>
<dbReference type="GO" id="GO:0005524">
    <property type="term" value="F:ATP binding"/>
    <property type="evidence" value="ECO:0007669"/>
    <property type="project" value="UniProtKB-KW"/>
</dbReference>
<dbReference type="SMART" id="SM00388">
    <property type="entry name" value="HisKA"/>
    <property type="match status" value="1"/>
</dbReference>
<dbReference type="RefSeq" id="WP_111158232.1">
    <property type="nucleotide sequence ID" value="NZ_PCDP01000001.1"/>
</dbReference>
<name>A0A2W4CX86_9HYPH</name>
<dbReference type="InterPro" id="IPR005467">
    <property type="entry name" value="His_kinase_dom"/>
</dbReference>
<organism evidence="18 19">
    <name type="scientific">Rhizobium tubonense</name>
    <dbReference type="NCBI Taxonomy" id="484088"/>
    <lineage>
        <taxon>Bacteria</taxon>
        <taxon>Pseudomonadati</taxon>
        <taxon>Pseudomonadota</taxon>
        <taxon>Alphaproteobacteria</taxon>
        <taxon>Hyphomicrobiales</taxon>
        <taxon>Rhizobiaceae</taxon>
        <taxon>Rhizobium/Agrobacterium group</taxon>
        <taxon>Rhizobium</taxon>
    </lineage>
</organism>
<dbReference type="Gene3D" id="3.30.565.10">
    <property type="entry name" value="Histidine kinase-like ATPase, C-terminal domain"/>
    <property type="match status" value="1"/>
</dbReference>
<dbReference type="InterPro" id="IPR011006">
    <property type="entry name" value="CheY-like_superfamily"/>
</dbReference>
<dbReference type="SMART" id="SM00387">
    <property type="entry name" value="HATPase_c"/>
    <property type="match status" value="1"/>
</dbReference>
<gene>
    <name evidence="18" type="ORF">CPY51_01230</name>
</gene>
<dbReference type="InterPro" id="IPR025201">
    <property type="entry name" value="KdpD_TM"/>
</dbReference>
<evidence type="ECO:0000256" key="15">
    <source>
        <dbReference type="SAM" id="Phobius"/>
    </source>
</evidence>
<dbReference type="SMART" id="SM00448">
    <property type="entry name" value="REC"/>
    <property type="match status" value="1"/>
</dbReference>
<evidence type="ECO:0000256" key="13">
    <source>
        <dbReference type="PROSITE-ProRule" id="PRU00169"/>
    </source>
</evidence>
<comment type="catalytic activity">
    <reaction evidence="1">
        <text>ATP + protein L-histidine = ADP + protein N-phospho-L-histidine.</text>
        <dbReference type="EC" id="2.7.13.3"/>
    </reaction>
</comment>
<dbReference type="Pfam" id="PF02518">
    <property type="entry name" value="HATPase_c"/>
    <property type="match status" value="1"/>
</dbReference>
<evidence type="ECO:0000256" key="14">
    <source>
        <dbReference type="SAM" id="Coils"/>
    </source>
</evidence>
<sequence length="546" mass="59176">MDLIAATDSLRRNPWLSYPVAIAAVGVTLAIRFSIGEALNGFPFLTFLPAILISSFLGGMGPGIVAACLTGYLVQKYFLPPIGSVWPGSIEQWVGLSVFILNAVAMVGLMCVILASYRKLAELRARLAEFNHTLEGMVEERTAALKKEVAEHEASQAQLRQLQKMETIGHLTGGVAHDFNNMLAIIIGSINLAERRLVGTEDPRLVGSLKNAKDGAQRAAVLTARLLAFSRRQPLAPEAIDANKLVGGMSELLRRSLSENVRIETVLAGGLWSTFADLSQLENAILNLAVNARDAMPDGGNLTIETANAELDDRYARKHTEVDAGQYVMISLTDTGTGMPPDVIERAFDPFYTTKEPGKGTGLGLSQVYGYVKQSRGHVAIYSEVDRGTAIKIYLPRHLGTAKDGKLALDAAAPIPQGSNNDIVLVVEDDEDVRHMTVDSLKELGYFVIAAASGKQALEQLDRQPRVDLLFTDIVMQEMNGRQLADMAIAKAPGIKILYTTGYTRNAVVHNGVLDHGVSLLAKPFTLEQLAHKLREVLDGATQSRR</sequence>
<comment type="caution">
    <text evidence="18">The sequence shown here is derived from an EMBL/GenBank/DDBJ whole genome shotgun (WGS) entry which is preliminary data.</text>
</comment>
<dbReference type="PANTHER" id="PTHR43065">
    <property type="entry name" value="SENSOR HISTIDINE KINASE"/>
    <property type="match status" value="1"/>
</dbReference>
<feature type="transmembrane region" description="Helical" evidence="15">
    <location>
        <begin position="15"/>
        <end position="35"/>
    </location>
</feature>
<evidence type="ECO:0000256" key="3">
    <source>
        <dbReference type="ARBA" id="ARBA00012438"/>
    </source>
</evidence>
<feature type="coiled-coil region" evidence="14">
    <location>
        <begin position="120"/>
        <end position="165"/>
    </location>
</feature>
<feature type="transmembrane region" description="Helical" evidence="15">
    <location>
        <begin position="47"/>
        <end position="73"/>
    </location>
</feature>
<keyword evidence="14" id="KW-0175">Coiled coil</keyword>
<dbReference type="Pfam" id="PF00072">
    <property type="entry name" value="Response_reg"/>
    <property type="match status" value="1"/>
</dbReference>
<dbReference type="GO" id="GO:0016020">
    <property type="term" value="C:membrane"/>
    <property type="evidence" value="ECO:0007669"/>
    <property type="project" value="UniProtKB-SubCell"/>
</dbReference>
<keyword evidence="11" id="KW-0902">Two-component regulatory system</keyword>
<dbReference type="InterPro" id="IPR003661">
    <property type="entry name" value="HisK_dim/P_dom"/>
</dbReference>
<dbReference type="EC" id="2.7.13.3" evidence="3"/>
<dbReference type="CDD" id="cd00082">
    <property type="entry name" value="HisKA"/>
    <property type="match status" value="1"/>
</dbReference>
<dbReference type="InterPro" id="IPR038318">
    <property type="entry name" value="KdpD_sf"/>
</dbReference>
<keyword evidence="10 15" id="KW-1133">Transmembrane helix</keyword>
<dbReference type="InterPro" id="IPR001789">
    <property type="entry name" value="Sig_transdc_resp-reg_receiver"/>
</dbReference>
<dbReference type="InterPro" id="IPR036890">
    <property type="entry name" value="HATPase_C_sf"/>
</dbReference>
<evidence type="ECO:0000259" key="17">
    <source>
        <dbReference type="PROSITE" id="PS50110"/>
    </source>
</evidence>
<dbReference type="PROSITE" id="PS50109">
    <property type="entry name" value="HIS_KIN"/>
    <property type="match status" value="1"/>
</dbReference>
<evidence type="ECO:0000256" key="10">
    <source>
        <dbReference type="ARBA" id="ARBA00022989"/>
    </source>
</evidence>
<dbReference type="OrthoDB" id="9796100at2"/>
<dbReference type="InterPro" id="IPR003594">
    <property type="entry name" value="HATPase_dom"/>
</dbReference>
<evidence type="ECO:0000256" key="7">
    <source>
        <dbReference type="ARBA" id="ARBA00022741"/>
    </source>
</evidence>
<proteinExistence type="predicted"/>
<feature type="modified residue" description="4-aspartylphosphate" evidence="13">
    <location>
        <position position="473"/>
    </location>
</feature>
<keyword evidence="4 13" id="KW-0597">Phosphoprotein</keyword>
<dbReference type="PRINTS" id="PR00344">
    <property type="entry name" value="BCTRLSENSOR"/>
</dbReference>
<evidence type="ECO:0000256" key="4">
    <source>
        <dbReference type="ARBA" id="ARBA00022553"/>
    </source>
</evidence>
<keyword evidence="6 15" id="KW-0812">Transmembrane</keyword>
<dbReference type="InterPro" id="IPR004358">
    <property type="entry name" value="Sig_transdc_His_kin-like_C"/>
</dbReference>
<keyword evidence="7" id="KW-0547">Nucleotide-binding</keyword>